<evidence type="ECO:0000256" key="11">
    <source>
        <dbReference type="SAM" id="Coils"/>
    </source>
</evidence>
<dbReference type="InterPro" id="IPR038765">
    <property type="entry name" value="Papain-like_cys_pep_sf"/>
</dbReference>
<keyword evidence="3 10" id="KW-0645">Protease</keyword>
<dbReference type="PRINTS" id="PR00704">
    <property type="entry name" value="CALPAIN"/>
</dbReference>
<dbReference type="AlphaFoldDB" id="A0A7S3D4H1"/>
<dbReference type="PROSITE" id="PS50203">
    <property type="entry name" value="CALPAIN_CAT"/>
    <property type="match status" value="2"/>
</dbReference>
<dbReference type="Pfam" id="PF00648">
    <property type="entry name" value="Peptidase_C2"/>
    <property type="match status" value="2"/>
</dbReference>
<dbReference type="GO" id="GO:0004198">
    <property type="term" value="F:calcium-dependent cysteine-type endopeptidase activity"/>
    <property type="evidence" value="ECO:0007669"/>
    <property type="project" value="InterPro"/>
</dbReference>
<feature type="region of interest" description="Disordered" evidence="12">
    <location>
        <begin position="245"/>
        <end position="299"/>
    </location>
</feature>
<keyword evidence="4" id="KW-0479">Metal-binding</keyword>
<organism evidence="14">
    <name type="scientific">Palpitomonas bilix</name>
    <dbReference type="NCBI Taxonomy" id="652834"/>
    <lineage>
        <taxon>Eukaryota</taxon>
        <taxon>Eukaryota incertae sedis</taxon>
    </lineage>
</organism>
<keyword evidence="8 10" id="KW-0788">Thiol protease</keyword>
<dbReference type="Gene3D" id="2.60.120.380">
    <property type="match status" value="2"/>
</dbReference>
<accession>A0A7S3D4H1</accession>
<dbReference type="SMART" id="SM00720">
    <property type="entry name" value="calpain_III"/>
    <property type="match status" value="2"/>
</dbReference>
<keyword evidence="2" id="KW-0597">Phosphoprotein</keyword>
<dbReference type="Pfam" id="PF01067">
    <property type="entry name" value="Calpain_III"/>
    <property type="match status" value="2"/>
</dbReference>
<evidence type="ECO:0000256" key="8">
    <source>
        <dbReference type="ARBA" id="ARBA00022807"/>
    </source>
</evidence>
<dbReference type="PANTHER" id="PTHR10183">
    <property type="entry name" value="CALPAIN"/>
    <property type="match status" value="1"/>
</dbReference>
<dbReference type="SUPFAM" id="SSF54001">
    <property type="entry name" value="Cysteine proteinases"/>
    <property type="match status" value="2"/>
</dbReference>
<dbReference type="InterPro" id="IPR000169">
    <property type="entry name" value="Pept_cys_AS"/>
</dbReference>
<feature type="active site" evidence="10">
    <location>
        <position position="556"/>
    </location>
</feature>
<evidence type="ECO:0000256" key="1">
    <source>
        <dbReference type="ARBA" id="ARBA00007623"/>
    </source>
</evidence>
<evidence type="ECO:0000256" key="2">
    <source>
        <dbReference type="ARBA" id="ARBA00022553"/>
    </source>
</evidence>
<protein>
    <recommendedName>
        <fullName evidence="13">Calpain catalytic domain-containing protein</fullName>
    </recommendedName>
</protein>
<evidence type="ECO:0000256" key="9">
    <source>
        <dbReference type="ARBA" id="ARBA00022833"/>
    </source>
</evidence>
<feature type="domain" description="Calpain catalytic" evidence="13">
    <location>
        <begin position="18"/>
        <end position="101"/>
    </location>
</feature>
<dbReference type="SMART" id="SM00230">
    <property type="entry name" value="CysPc"/>
    <property type="match status" value="1"/>
</dbReference>
<dbReference type="InterPro" id="IPR022682">
    <property type="entry name" value="Calpain_domain_III"/>
</dbReference>
<feature type="region of interest" description="Disordered" evidence="12">
    <location>
        <begin position="767"/>
        <end position="831"/>
    </location>
</feature>
<feature type="compositionally biased region" description="Basic and acidic residues" evidence="12">
    <location>
        <begin position="273"/>
        <end position="295"/>
    </location>
</feature>
<dbReference type="SUPFAM" id="SSF49758">
    <property type="entry name" value="Calpain large subunit, middle domain (domain III)"/>
    <property type="match status" value="2"/>
</dbReference>
<dbReference type="InterPro" id="IPR036213">
    <property type="entry name" value="Calpain_III_sf"/>
</dbReference>
<dbReference type="CDD" id="cd00044">
    <property type="entry name" value="CysPc"/>
    <property type="match status" value="1"/>
</dbReference>
<keyword evidence="5" id="KW-0677">Repeat</keyword>
<comment type="caution">
    <text evidence="10">Lacks conserved residue(s) required for the propagation of feature annotation.</text>
</comment>
<evidence type="ECO:0000256" key="5">
    <source>
        <dbReference type="ARBA" id="ARBA00022737"/>
    </source>
</evidence>
<gene>
    <name evidence="14" type="ORF">PBIL07802_LOCUS8311</name>
</gene>
<feature type="domain" description="Calpain catalytic" evidence="13">
    <location>
        <begin position="312"/>
        <end position="614"/>
    </location>
</feature>
<dbReference type="PROSITE" id="PS00139">
    <property type="entry name" value="THIOL_PROTEASE_CYS"/>
    <property type="match status" value="1"/>
</dbReference>
<keyword evidence="6" id="KW-0863">Zinc-finger</keyword>
<name>A0A7S3D4H1_9EUKA</name>
<dbReference type="InterPro" id="IPR022683">
    <property type="entry name" value="Calpain_III"/>
</dbReference>
<reference evidence="14" key="1">
    <citation type="submission" date="2021-01" db="EMBL/GenBank/DDBJ databases">
        <authorList>
            <person name="Corre E."/>
            <person name="Pelletier E."/>
            <person name="Niang G."/>
            <person name="Scheremetjew M."/>
            <person name="Finn R."/>
            <person name="Kale V."/>
            <person name="Holt S."/>
            <person name="Cochrane G."/>
            <person name="Meng A."/>
            <person name="Brown T."/>
            <person name="Cohen L."/>
        </authorList>
    </citation>
    <scope>NUCLEOTIDE SEQUENCE</scope>
    <source>
        <strain evidence="14">NIES-2562</strain>
    </source>
</reference>
<evidence type="ECO:0000313" key="14">
    <source>
        <dbReference type="EMBL" id="CAE0246128.1"/>
    </source>
</evidence>
<evidence type="ECO:0000256" key="3">
    <source>
        <dbReference type="ARBA" id="ARBA00022670"/>
    </source>
</evidence>
<feature type="active site" evidence="10">
    <location>
        <position position="536"/>
    </location>
</feature>
<dbReference type="PANTHER" id="PTHR10183:SF379">
    <property type="entry name" value="CALPAIN-5"/>
    <property type="match status" value="1"/>
</dbReference>
<keyword evidence="7 10" id="KW-0378">Hydrolase</keyword>
<feature type="compositionally biased region" description="Acidic residues" evidence="12">
    <location>
        <begin position="774"/>
        <end position="784"/>
    </location>
</feature>
<feature type="compositionally biased region" description="Basic and acidic residues" evidence="12">
    <location>
        <begin position="785"/>
        <end position="795"/>
    </location>
</feature>
<proteinExistence type="inferred from homology"/>
<evidence type="ECO:0000256" key="10">
    <source>
        <dbReference type="PROSITE-ProRule" id="PRU00239"/>
    </source>
</evidence>
<dbReference type="InterPro" id="IPR022684">
    <property type="entry name" value="Calpain_cysteine_protease"/>
</dbReference>
<evidence type="ECO:0000256" key="7">
    <source>
        <dbReference type="ARBA" id="ARBA00022801"/>
    </source>
</evidence>
<keyword evidence="11" id="KW-0175">Coiled coil</keyword>
<dbReference type="InterPro" id="IPR001300">
    <property type="entry name" value="Peptidase_C2_calpain_cat"/>
</dbReference>
<dbReference type="Gene3D" id="3.90.70.10">
    <property type="entry name" value="Cysteine proteinases"/>
    <property type="match status" value="2"/>
</dbReference>
<feature type="coiled-coil region" evidence="11">
    <location>
        <begin position="836"/>
        <end position="867"/>
    </location>
</feature>
<feature type="active site" evidence="10">
    <location>
        <position position="375"/>
    </location>
</feature>
<dbReference type="FunFam" id="3.90.70.10:FF:000010">
    <property type="entry name" value="Calpain 15"/>
    <property type="match status" value="1"/>
</dbReference>
<evidence type="ECO:0000259" key="13">
    <source>
        <dbReference type="PROSITE" id="PS50203"/>
    </source>
</evidence>
<evidence type="ECO:0000256" key="6">
    <source>
        <dbReference type="ARBA" id="ARBA00022771"/>
    </source>
</evidence>
<comment type="similarity">
    <text evidence="1">Belongs to the peptidase C2 family.</text>
</comment>
<sequence length="873" mass="98313">MGCAQSTTGTKEMEFKGGILAGHAYGVTDIREIGPHKLLRIRNPWGRKEWTGDWGDEDDEWEKFPDVAKAVGFTPGNDGTFWMAFHDFVKYYNTLYVCRLFPESWEVHCVKSEWKGPTAGGCPAFPTWTKNPMFTLSIERPCVGFVVLSQRDARMEKTGEDWNKYDHPIAFFVVTKSSFEASKGKFNKLEIVGKGLPFRPDRELSLSVSIRLQPEKGPFIIIPTTHKAGQQGPFFLNVYTSDKAKLEGGEPMEPPSVGDGDDSDSDEGEGEDFEPKAAEEPEKDKKLEKLEKGGDEMDEESIIEMCKAKRCKYEDPHFPADASSLFREADKKPSWHMPPERVKWLRPEEFCPEEPKLFVEGVEPGDVIQGALGDCWFLGALSTVATKQEKLQNLFTNAAKYRKDYGVVTLRFYKNGKWKEVVIDDRIPCMNNKPLYARCKDPNEIWVLLVEKAYAKLHHSYEQLVAGSLSYGLKDLTGGVPQVIKLTDRATKQMIETGMLWKKLIQYHKTDSLMGCAMSTKGTKEMEIADGILAGHAYGITDIREVEGHKLLRVRNPWGKKEWTGDWSDDSEMWEKYPKVKKTLGHTSANDGTFWICWKDFQKSYNKIDICRIFPPEWQETRKKGKWIGESAAGCCMFPSWLKNPQFKVKVKKDEVSTVFISLSQKDARMQKNKRWNEYDHPVGFVVVREEDVVKSKNVKMNKMIAMGLPFAMDREISLSSAIQLDGNQGPFLIIPMTHKPKQEGDFILSIYSSKHISVVGGEAVKFDPAKRDDDDDSDDDEEAAKEMDQTTKESSDEDSGAEDDAKPAAKAVAAPSPIRGKGKAGGAIRPVAGNLKKLEEDAVKAVDNAKKQLELAEAMLRSIRAMKSSTGA</sequence>
<dbReference type="GO" id="GO:0008270">
    <property type="term" value="F:zinc ion binding"/>
    <property type="evidence" value="ECO:0007669"/>
    <property type="project" value="UniProtKB-KW"/>
</dbReference>
<dbReference type="EMBL" id="HBIB01012674">
    <property type="protein sequence ID" value="CAE0246128.1"/>
    <property type="molecule type" value="Transcribed_RNA"/>
</dbReference>
<evidence type="ECO:0000256" key="4">
    <source>
        <dbReference type="ARBA" id="ARBA00022723"/>
    </source>
</evidence>
<keyword evidence="9" id="KW-0862">Zinc</keyword>
<evidence type="ECO:0000256" key="12">
    <source>
        <dbReference type="SAM" id="MobiDB-lite"/>
    </source>
</evidence>
<feature type="compositionally biased region" description="Acidic residues" evidence="12">
    <location>
        <begin position="259"/>
        <end position="272"/>
    </location>
</feature>
<dbReference type="GO" id="GO:0006508">
    <property type="term" value="P:proteolysis"/>
    <property type="evidence" value="ECO:0007669"/>
    <property type="project" value="UniProtKB-KW"/>
</dbReference>